<feature type="chain" id="PRO_5044952360" evidence="2">
    <location>
        <begin position="25"/>
        <end position="525"/>
    </location>
</feature>
<gene>
    <name evidence="3" type="ORF">L2W38_11620</name>
</gene>
<dbReference type="NCBIfam" id="TIGR01845">
    <property type="entry name" value="outer_NodT"/>
    <property type="match status" value="1"/>
</dbReference>
<reference evidence="3 4" key="1">
    <citation type="submission" date="2022-01" db="EMBL/GenBank/DDBJ databases">
        <title>Dethiosulfovibrio faecalis sp. nov., a novel proteolytic, non-sulfur-reducing bacterium isolated from a marine aquaculture solid waste bioreactor.</title>
        <authorList>
            <person name="Grabowski S."/>
            <person name="Apolinario E."/>
            <person name="Schneider N."/>
            <person name="Marshall C.W."/>
            <person name="Sowers K.R."/>
        </authorList>
    </citation>
    <scope>NUCLEOTIDE SEQUENCE [LARGE SCALE GENOMIC DNA]</scope>
    <source>
        <strain evidence="3 4">DSM 12537</strain>
    </source>
</reference>
<protein>
    <submittedName>
        <fullName evidence="3">Efflux transporter outer membrane subunit</fullName>
    </submittedName>
</protein>
<feature type="signal peptide" evidence="2">
    <location>
        <begin position="1"/>
        <end position="24"/>
    </location>
</feature>
<keyword evidence="2" id="KW-0564">Palmitate</keyword>
<evidence type="ECO:0000256" key="1">
    <source>
        <dbReference type="ARBA" id="ARBA00007613"/>
    </source>
</evidence>
<proteinExistence type="inferred from homology"/>
<dbReference type="Proteomes" id="UP001200430">
    <property type="component" value="Unassembled WGS sequence"/>
</dbReference>
<dbReference type="EMBL" id="JAKGUD010000016">
    <property type="protein sequence ID" value="MCF4143460.1"/>
    <property type="molecule type" value="Genomic_DNA"/>
</dbReference>
<keyword evidence="2" id="KW-0449">Lipoprotein</keyword>
<accession>A0ABS9EQM3</accession>
<keyword evidence="2" id="KW-0472">Membrane</keyword>
<evidence type="ECO:0000313" key="3">
    <source>
        <dbReference type="EMBL" id="MCF4143460.1"/>
    </source>
</evidence>
<dbReference type="InterPro" id="IPR010131">
    <property type="entry name" value="MdtP/NodT-like"/>
</dbReference>
<dbReference type="PANTHER" id="PTHR30203">
    <property type="entry name" value="OUTER MEMBRANE CATION EFFLUX PROTEIN"/>
    <property type="match status" value="1"/>
</dbReference>
<dbReference type="InterPro" id="IPR003423">
    <property type="entry name" value="OMP_efflux"/>
</dbReference>
<dbReference type="SUPFAM" id="SSF56954">
    <property type="entry name" value="Outer membrane efflux proteins (OEP)"/>
    <property type="match status" value="1"/>
</dbReference>
<evidence type="ECO:0000256" key="2">
    <source>
        <dbReference type="RuleBase" id="RU362097"/>
    </source>
</evidence>
<sequence>MRKFIAVLATFVVLTAVMPVIVSAAEDPASKDMELELGNWRKMAKRYPMPYFAALDVPDAPTPEVLANWWNSLGDETLTRLILASLENNRDMVSARSSFAEARAALGISKAALLPWLDSAGSFTNMKTGENASLTGSQVGPIDLYKLGIDASWEIDLFGGQALKIKASAADLQARYGALHNAWVSLSSEVALNYISLRTLQKRLMVAEKNLGLQNATLELLQSQYDSGLADELALNQAKYTMEQTRSSIPPIKTGIEEAMNRLAILVGQVPGSLAEELFDYEKLPDPEKIDLVGIPADFVRQRPDIYMAERQLAAQIARKDASKKDFLPKFSLFGSIGLESYSSAGGLSVSDGGVYSIGPKISWPIFHGGAIRKNIKVQTEKQRQALANYEQTVLNAVAEVRNALTAETQERLRNESLGRGVKSAASAMAVAEDQYVNGLTDFNNVIIAQRALLDLEEQLAVSEGEMLSNLVRIFKALGGGWAPMSEYGPVQTRALNKDEPKGIELSDESQAYLDDIRKELEGSD</sequence>
<name>A0ABS9EQM3_9BACT</name>
<keyword evidence="4" id="KW-1185">Reference proteome</keyword>
<dbReference type="Pfam" id="PF02321">
    <property type="entry name" value="OEP"/>
    <property type="match status" value="2"/>
</dbReference>
<dbReference type="PANTHER" id="PTHR30203:SF31">
    <property type="entry name" value="RND EFFLUX SYSTEM, OUTER MEMBRANE LIPOPROTEIN, NODT"/>
    <property type="match status" value="1"/>
</dbReference>
<evidence type="ECO:0000313" key="4">
    <source>
        <dbReference type="Proteomes" id="UP001200430"/>
    </source>
</evidence>
<dbReference type="RefSeq" id="WP_236100161.1">
    <property type="nucleotide sequence ID" value="NZ_JAKGUD010000016.1"/>
</dbReference>
<dbReference type="Gene3D" id="2.20.200.10">
    <property type="entry name" value="Outer membrane efflux proteins (OEP)"/>
    <property type="match status" value="1"/>
</dbReference>
<keyword evidence="2" id="KW-1134">Transmembrane beta strand</keyword>
<dbReference type="Gene3D" id="1.20.1600.10">
    <property type="entry name" value="Outer membrane efflux proteins (OEP)"/>
    <property type="match status" value="1"/>
</dbReference>
<comment type="similarity">
    <text evidence="1 2">Belongs to the outer membrane factor (OMF) (TC 1.B.17) family.</text>
</comment>
<keyword evidence="2" id="KW-0812">Transmembrane</keyword>
<organism evidence="3 4">
    <name type="scientific">Dethiosulfovibrio marinus</name>
    <dbReference type="NCBI Taxonomy" id="133532"/>
    <lineage>
        <taxon>Bacteria</taxon>
        <taxon>Thermotogati</taxon>
        <taxon>Synergistota</taxon>
        <taxon>Synergistia</taxon>
        <taxon>Synergistales</taxon>
        <taxon>Dethiosulfovibrionaceae</taxon>
        <taxon>Dethiosulfovibrio</taxon>
    </lineage>
</organism>
<keyword evidence="2" id="KW-0732">Signal</keyword>
<comment type="caution">
    <text evidence="3">The sequence shown here is derived from an EMBL/GenBank/DDBJ whole genome shotgun (WGS) entry which is preliminary data.</text>
</comment>
<comment type="subcellular location">
    <subcellularLocation>
        <location evidence="2">Cell membrane</location>
        <topology evidence="2">Lipid-anchor</topology>
    </subcellularLocation>
</comment>